<dbReference type="RefSeq" id="WP_074485922.1">
    <property type="nucleotide sequence ID" value="NZ_FMXP01000012.1"/>
</dbReference>
<evidence type="ECO:0000259" key="2">
    <source>
        <dbReference type="Pfam" id="PF13635"/>
    </source>
</evidence>
<feature type="domain" description="DUF4143" evidence="2">
    <location>
        <begin position="202"/>
        <end position="348"/>
    </location>
</feature>
<dbReference type="PANTHER" id="PTHR33295">
    <property type="entry name" value="ATPASE"/>
    <property type="match status" value="1"/>
</dbReference>
<proteinExistence type="predicted"/>
<name>A0A1G6BJ25_9STRE</name>
<protein>
    <recommendedName>
        <fullName evidence="5">AAA domain-containing protein</fullName>
    </recommendedName>
</protein>
<dbReference type="STRING" id="439219.SAMN02910293_01054"/>
<dbReference type="Pfam" id="PF13173">
    <property type="entry name" value="AAA_14"/>
    <property type="match status" value="1"/>
</dbReference>
<dbReference type="EMBL" id="FMXP01000012">
    <property type="protein sequence ID" value="SDB20640.1"/>
    <property type="molecule type" value="Genomic_DNA"/>
</dbReference>
<feature type="domain" description="AAA" evidence="1">
    <location>
        <begin position="24"/>
        <end position="153"/>
    </location>
</feature>
<evidence type="ECO:0008006" key="5">
    <source>
        <dbReference type="Google" id="ProtNLM"/>
    </source>
</evidence>
<dbReference type="InterPro" id="IPR025420">
    <property type="entry name" value="DUF4143"/>
</dbReference>
<keyword evidence="4" id="KW-1185">Reference proteome</keyword>
<evidence type="ECO:0000313" key="3">
    <source>
        <dbReference type="EMBL" id="SDB20640.1"/>
    </source>
</evidence>
<organism evidence="3 4">
    <name type="scientific">Streptococcus henryi</name>
    <dbReference type="NCBI Taxonomy" id="439219"/>
    <lineage>
        <taxon>Bacteria</taxon>
        <taxon>Bacillati</taxon>
        <taxon>Bacillota</taxon>
        <taxon>Bacilli</taxon>
        <taxon>Lactobacillales</taxon>
        <taxon>Streptococcaceae</taxon>
        <taxon>Streptococcus</taxon>
    </lineage>
</organism>
<dbReference type="PANTHER" id="PTHR33295:SF20">
    <property type="entry name" value="ATPASE"/>
    <property type="match status" value="1"/>
</dbReference>
<dbReference type="InterPro" id="IPR041682">
    <property type="entry name" value="AAA_14"/>
</dbReference>
<dbReference type="AlphaFoldDB" id="A0A1G6BJ25"/>
<dbReference type="InterPro" id="IPR027417">
    <property type="entry name" value="P-loop_NTPase"/>
</dbReference>
<accession>A0A1G6BJ25</accession>
<dbReference type="Gene3D" id="3.40.50.300">
    <property type="entry name" value="P-loop containing nucleotide triphosphate hydrolases"/>
    <property type="match status" value="1"/>
</dbReference>
<reference evidence="3 4" key="1">
    <citation type="submission" date="2016-10" db="EMBL/GenBank/DDBJ databases">
        <authorList>
            <person name="de Groot N.N."/>
        </authorList>
    </citation>
    <scope>NUCLEOTIDE SEQUENCE [LARGE SCALE GENOMIC DNA]</scope>
    <source>
        <strain evidence="3 4">A-4</strain>
    </source>
</reference>
<gene>
    <name evidence="3" type="ORF">SAMN02910293_01054</name>
</gene>
<sequence>MKQEIIKRQRYIDQVKKSLDTEFIKVITGVRRSGKSYLLRMIKDLILEQGVSDSQIIFMNFENPEFFTINTYEKLYDYLKEQISSTEKLYFLFDEIQEVEGWQKLINGLRVAYDCDIYITGSNASLLSGELATYLTGRYIEIKMHPLSFREFLEFKGANTSSGPRFVKEYLEFGGFPSVVPQNDDALKADVLSGIYNSILLKDVTQRAHVKEPEILERVANYLLDNIGQLVSTNKIANTIRSTGRKISNSTVESYLSLLEDSFLFYKATRYDIRGKERLKNQAKYYTVDLGFIMSQLRKINSNRGARVENLVYLELRRRGYDVFVGKYDSKEIDFVASKFDQTLYIQVTDRLPETSTRETDNLLHLPTGHKKIVITNSWDDVGMIEGIEIIHLNDFLLQGDV</sequence>
<evidence type="ECO:0000259" key="1">
    <source>
        <dbReference type="Pfam" id="PF13173"/>
    </source>
</evidence>
<dbReference type="Proteomes" id="UP000182508">
    <property type="component" value="Unassembled WGS sequence"/>
</dbReference>
<evidence type="ECO:0000313" key="4">
    <source>
        <dbReference type="Proteomes" id="UP000182508"/>
    </source>
</evidence>
<dbReference type="Pfam" id="PF13635">
    <property type="entry name" value="DUF4143"/>
    <property type="match status" value="1"/>
</dbReference>
<dbReference type="SUPFAM" id="SSF52540">
    <property type="entry name" value="P-loop containing nucleoside triphosphate hydrolases"/>
    <property type="match status" value="1"/>
</dbReference>